<dbReference type="Gene3D" id="4.10.410.10">
    <property type="entry name" value="Pancreatic trypsin inhibitor Kunitz domain"/>
    <property type="match status" value="1"/>
</dbReference>
<evidence type="ECO:0000256" key="4">
    <source>
        <dbReference type="SAM" id="SignalP"/>
    </source>
</evidence>
<evidence type="ECO:0000259" key="5">
    <source>
        <dbReference type="PROSITE" id="PS50279"/>
    </source>
</evidence>
<keyword evidence="2" id="KW-0722">Serine protease inhibitor</keyword>
<dbReference type="GO" id="GO:0004867">
    <property type="term" value="F:serine-type endopeptidase inhibitor activity"/>
    <property type="evidence" value="ECO:0007669"/>
    <property type="project" value="UniProtKB-KW"/>
</dbReference>
<dbReference type="InterPro" id="IPR002223">
    <property type="entry name" value="Kunitz_BPTI"/>
</dbReference>
<dbReference type="PANTHER" id="PTHR10083:SF374">
    <property type="entry name" value="BPTI_KUNITZ INHIBITOR DOMAIN-CONTAINING PROTEIN"/>
    <property type="match status" value="1"/>
</dbReference>
<evidence type="ECO:0000256" key="2">
    <source>
        <dbReference type="ARBA" id="ARBA00022900"/>
    </source>
</evidence>
<dbReference type="SMART" id="SM00131">
    <property type="entry name" value="KU"/>
    <property type="match status" value="1"/>
</dbReference>
<dbReference type="AlphaFoldDB" id="A0ABD2LAM5"/>
<name>A0ABD2LAM5_9BILA</name>
<feature type="chain" id="PRO_5044804889" description="BPTI/Kunitz inhibitor domain-containing protein" evidence="4">
    <location>
        <begin position="19"/>
        <end position="157"/>
    </location>
</feature>
<sequence length="157" mass="17237">MHFSLGLFLFCFPLLIFGQDLDFMPVPVRPISAVNSSAGGGGEHLQLRQEPRCLESVEAGTGTDTVPRFFYQTTNSSCVPFVYTGEGGNANNFLTELDCLNNCFIGVNDEAPQEDEEDVHLIKQDTSRLVKKNSCDTGETLNCTSTESGDEKDEILM</sequence>
<protein>
    <recommendedName>
        <fullName evidence="5">BPTI/Kunitz inhibitor domain-containing protein</fullName>
    </recommendedName>
</protein>
<feature type="signal peptide" evidence="4">
    <location>
        <begin position="1"/>
        <end position="18"/>
    </location>
</feature>
<gene>
    <name evidence="6" type="ORF">niasHT_015140</name>
</gene>
<proteinExistence type="predicted"/>
<dbReference type="Proteomes" id="UP001620626">
    <property type="component" value="Unassembled WGS sequence"/>
</dbReference>
<feature type="domain" description="BPTI/Kunitz inhibitor" evidence="5">
    <location>
        <begin position="53"/>
        <end position="103"/>
    </location>
</feature>
<evidence type="ECO:0000313" key="6">
    <source>
        <dbReference type="EMBL" id="KAL3111942.1"/>
    </source>
</evidence>
<dbReference type="EMBL" id="JBICBT010000491">
    <property type="protein sequence ID" value="KAL3111942.1"/>
    <property type="molecule type" value="Genomic_DNA"/>
</dbReference>
<dbReference type="InterPro" id="IPR036880">
    <property type="entry name" value="Kunitz_BPTI_sf"/>
</dbReference>
<keyword evidence="4" id="KW-0732">Signal</keyword>
<keyword evidence="7" id="KW-1185">Reference proteome</keyword>
<dbReference type="InterPro" id="IPR050098">
    <property type="entry name" value="TFPI/VKTCI-like"/>
</dbReference>
<evidence type="ECO:0000256" key="1">
    <source>
        <dbReference type="ARBA" id="ARBA00022690"/>
    </source>
</evidence>
<dbReference type="Pfam" id="PF00014">
    <property type="entry name" value="Kunitz_BPTI"/>
    <property type="match status" value="1"/>
</dbReference>
<dbReference type="PROSITE" id="PS50279">
    <property type="entry name" value="BPTI_KUNITZ_2"/>
    <property type="match status" value="1"/>
</dbReference>
<evidence type="ECO:0000313" key="7">
    <source>
        <dbReference type="Proteomes" id="UP001620626"/>
    </source>
</evidence>
<organism evidence="6 7">
    <name type="scientific">Heterodera trifolii</name>
    <dbReference type="NCBI Taxonomy" id="157864"/>
    <lineage>
        <taxon>Eukaryota</taxon>
        <taxon>Metazoa</taxon>
        <taxon>Ecdysozoa</taxon>
        <taxon>Nematoda</taxon>
        <taxon>Chromadorea</taxon>
        <taxon>Rhabditida</taxon>
        <taxon>Tylenchina</taxon>
        <taxon>Tylenchomorpha</taxon>
        <taxon>Tylenchoidea</taxon>
        <taxon>Heteroderidae</taxon>
        <taxon>Heteroderinae</taxon>
        <taxon>Heterodera</taxon>
    </lineage>
</organism>
<comment type="caution">
    <text evidence="6">The sequence shown here is derived from an EMBL/GenBank/DDBJ whole genome shotgun (WGS) entry which is preliminary data.</text>
</comment>
<reference evidence="6 7" key="1">
    <citation type="submission" date="2024-10" db="EMBL/GenBank/DDBJ databases">
        <authorList>
            <person name="Kim D."/>
        </authorList>
    </citation>
    <scope>NUCLEOTIDE SEQUENCE [LARGE SCALE GENOMIC DNA]</scope>
    <source>
        <strain evidence="6">BH-2024</strain>
    </source>
</reference>
<dbReference type="SUPFAM" id="SSF57362">
    <property type="entry name" value="BPTI-like"/>
    <property type="match status" value="1"/>
</dbReference>
<keyword evidence="1" id="KW-0646">Protease inhibitor</keyword>
<dbReference type="CDD" id="cd22593">
    <property type="entry name" value="Kunitz_conkunitzin"/>
    <property type="match status" value="1"/>
</dbReference>
<dbReference type="PANTHER" id="PTHR10083">
    <property type="entry name" value="KUNITZ-TYPE PROTEASE INHIBITOR-RELATED"/>
    <property type="match status" value="1"/>
</dbReference>
<accession>A0ABD2LAM5</accession>
<keyword evidence="3" id="KW-1015">Disulfide bond</keyword>
<evidence type="ECO:0000256" key="3">
    <source>
        <dbReference type="ARBA" id="ARBA00023157"/>
    </source>
</evidence>